<dbReference type="InterPro" id="IPR014777">
    <property type="entry name" value="4pyrrole_Mease_sub1"/>
</dbReference>
<comment type="pathway">
    <text evidence="1">Cofactor biosynthesis; adenosylcobalamin biosynthesis.</text>
</comment>
<dbReference type="Pfam" id="PF00590">
    <property type="entry name" value="TP_methylase"/>
    <property type="match status" value="1"/>
</dbReference>
<dbReference type="PANTHER" id="PTHR43182">
    <property type="entry name" value="COBALT-PRECORRIN-6B C(15)-METHYLTRANSFERASE (DECARBOXYLATING)"/>
    <property type="match status" value="1"/>
</dbReference>
<dbReference type="Proteomes" id="UP000777935">
    <property type="component" value="Unassembled WGS sequence"/>
</dbReference>
<evidence type="ECO:0000256" key="1">
    <source>
        <dbReference type="ARBA" id="ARBA00004953"/>
    </source>
</evidence>
<dbReference type="SUPFAM" id="SSF53335">
    <property type="entry name" value="S-adenosyl-L-methionine-dependent methyltransferases"/>
    <property type="match status" value="1"/>
</dbReference>
<dbReference type="NCBIfam" id="TIGR02469">
    <property type="entry name" value="CbiT"/>
    <property type="match status" value="1"/>
</dbReference>
<evidence type="ECO:0000256" key="4">
    <source>
        <dbReference type="ARBA" id="ARBA00022679"/>
    </source>
</evidence>
<dbReference type="NCBIfam" id="TIGR02467">
    <property type="entry name" value="CbiE"/>
    <property type="match status" value="1"/>
</dbReference>
<dbReference type="InterPro" id="IPR006365">
    <property type="entry name" value="Cbl_synth_CobL"/>
</dbReference>
<dbReference type="InterPro" id="IPR035996">
    <property type="entry name" value="4pyrrol_Methylase_sf"/>
</dbReference>
<evidence type="ECO:0000259" key="6">
    <source>
        <dbReference type="Pfam" id="PF00590"/>
    </source>
</evidence>
<protein>
    <submittedName>
        <fullName evidence="7">Precorrin-6y C5,15-methyltransferase (Decarboxylating) subunit CbiE</fullName>
    </submittedName>
</protein>
<dbReference type="PANTHER" id="PTHR43182:SF1">
    <property type="entry name" value="COBALT-PRECORRIN-7 C(5)-METHYLTRANSFERASE"/>
    <property type="match status" value="1"/>
</dbReference>
<evidence type="ECO:0000313" key="7">
    <source>
        <dbReference type="EMBL" id="NSX56833.1"/>
    </source>
</evidence>
<accession>A0ABX2J0Y7</accession>
<dbReference type="InterPro" id="IPR012818">
    <property type="entry name" value="CbiE"/>
</dbReference>
<sequence>MSDMPWLTLIGLGEDGPEGLSPASQAALSEADVIMGPPRHLNLLPDDGKTRRISWPVPFADGIPELMKLRGRPVAVLASGDPFWFGAGSVITRDLGVHEWRAFPGTSSFSLTAARMGWPLEHTTCLGLHAAPLSRLRPHLAPEARLIVLLRDGQAIHDLGAYLTDQGFGDSTLTVFEALEGPWENRTDTRADAATEHAFSHPVCVALTVMGQGKALPRTSGLPDDFFDHDGQITKTPMRAVTLSTLAPCKYERLWDIGSGSGSIAIEWLLSDPTTEAIAIETRPDRTKRIKANADTLGVDGLRVITGTAPEALGDLPAPDAVFIGGGLSEALLNHLQETLCTGTRLVANAVTLEAEALLTHWQVKLGGTLLRVELSRARPLGAKRGWQAAYPVIQWSVTL</sequence>
<dbReference type="RefSeq" id="WP_174139983.1">
    <property type="nucleotide sequence ID" value="NZ_JABUFE010000020.1"/>
</dbReference>
<dbReference type="InterPro" id="IPR029063">
    <property type="entry name" value="SAM-dependent_MTases_sf"/>
</dbReference>
<dbReference type="Gene3D" id="3.40.1010.10">
    <property type="entry name" value="Cobalt-precorrin-4 Transmethylase, Domain 1"/>
    <property type="match status" value="1"/>
</dbReference>
<organism evidence="7 8">
    <name type="scientific">Parasulfitobacter algicola</name>
    <dbReference type="NCBI Taxonomy" id="2614809"/>
    <lineage>
        <taxon>Bacteria</taxon>
        <taxon>Pseudomonadati</taxon>
        <taxon>Pseudomonadota</taxon>
        <taxon>Alphaproteobacteria</taxon>
        <taxon>Rhodobacterales</taxon>
        <taxon>Roseobacteraceae</taxon>
        <taxon>Parasulfitobacter</taxon>
    </lineage>
</organism>
<evidence type="ECO:0000313" key="8">
    <source>
        <dbReference type="Proteomes" id="UP000777935"/>
    </source>
</evidence>
<keyword evidence="4" id="KW-0808">Transferase</keyword>
<evidence type="ECO:0000256" key="2">
    <source>
        <dbReference type="ARBA" id="ARBA00022573"/>
    </source>
</evidence>
<dbReference type="InterPro" id="IPR000878">
    <property type="entry name" value="4pyrrol_Mease"/>
</dbReference>
<keyword evidence="2" id="KW-0169">Cobalamin biosynthesis</keyword>
<evidence type="ECO:0000256" key="5">
    <source>
        <dbReference type="ARBA" id="ARBA00022691"/>
    </source>
</evidence>
<proteinExistence type="predicted"/>
<dbReference type="InterPro" id="IPR014008">
    <property type="entry name" value="Cbl_synth_MTase_CbiT"/>
</dbReference>
<feature type="domain" description="Tetrapyrrole methylase" evidence="6">
    <location>
        <begin position="7"/>
        <end position="172"/>
    </location>
</feature>
<evidence type="ECO:0000256" key="3">
    <source>
        <dbReference type="ARBA" id="ARBA00022603"/>
    </source>
</evidence>
<dbReference type="CDD" id="cd11644">
    <property type="entry name" value="Precorrin-6Y-MT"/>
    <property type="match status" value="1"/>
</dbReference>
<gene>
    <name evidence="7" type="primary">cbiE</name>
    <name evidence="7" type="ORF">HRQ87_18795</name>
</gene>
<dbReference type="InterPro" id="IPR050714">
    <property type="entry name" value="Cobalamin_biosynth_MTase"/>
</dbReference>
<dbReference type="EMBL" id="JABUFE010000020">
    <property type="protein sequence ID" value="NSX56833.1"/>
    <property type="molecule type" value="Genomic_DNA"/>
</dbReference>
<dbReference type="Gene3D" id="3.40.50.150">
    <property type="entry name" value="Vaccinia Virus protein VP39"/>
    <property type="match status" value="1"/>
</dbReference>
<keyword evidence="5" id="KW-0949">S-adenosyl-L-methionine</keyword>
<dbReference type="SUPFAM" id="SSF53790">
    <property type="entry name" value="Tetrapyrrole methylase"/>
    <property type="match status" value="1"/>
</dbReference>
<dbReference type="PIRSF" id="PIRSF036428">
    <property type="entry name" value="CobL"/>
    <property type="match status" value="1"/>
</dbReference>
<comment type="caution">
    <text evidence="7">The sequence shown here is derived from an EMBL/GenBank/DDBJ whole genome shotgun (WGS) entry which is preliminary data.</text>
</comment>
<reference evidence="7 8" key="1">
    <citation type="submission" date="2020-06" db="EMBL/GenBank/DDBJ databases">
        <title>Sulfitobacter algicola sp. nov., isolated from green algae.</title>
        <authorList>
            <person name="Wang C."/>
        </authorList>
    </citation>
    <scope>NUCLEOTIDE SEQUENCE [LARGE SCALE GENOMIC DNA]</scope>
    <source>
        <strain evidence="7 8">1151</strain>
    </source>
</reference>
<keyword evidence="8" id="KW-1185">Reference proteome</keyword>
<name>A0ABX2J0Y7_9RHOB</name>
<dbReference type="CDD" id="cd02440">
    <property type="entry name" value="AdoMet_MTases"/>
    <property type="match status" value="1"/>
</dbReference>
<keyword evidence="3" id="KW-0489">Methyltransferase</keyword>